<feature type="domain" description="Helix-turn-helix" evidence="1">
    <location>
        <begin position="9"/>
        <end position="57"/>
    </location>
</feature>
<proteinExistence type="predicted"/>
<accession>A0ABX1FW69</accession>
<dbReference type="Proteomes" id="UP001515943">
    <property type="component" value="Unassembled WGS sequence"/>
</dbReference>
<name>A0ABX1FW69_9PSEU</name>
<organism evidence="2 3">
    <name type="scientific">Lentzea indica</name>
    <dbReference type="NCBI Taxonomy" id="2604800"/>
    <lineage>
        <taxon>Bacteria</taxon>
        <taxon>Bacillati</taxon>
        <taxon>Actinomycetota</taxon>
        <taxon>Actinomycetes</taxon>
        <taxon>Pseudonocardiales</taxon>
        <taxon>Pseudonocardiaceae</taxon>
        <taxon>Lentzea</taxon>
    </lineage>
</organism>
<evidence type="ECO:0000313" key="2">
    <source>
        <dbReference type="EMBL" id="NKE62952.1"/>
    </source>
</evidence>
<keyword evidence="3" id="KW-1185">Reference proteome</keyword>
<evidence type="ECO:0000313" key="3">
    <source>
        <dbReference type="Proteomes" id="UP001515943"/>
    </source>
</evidence>
<evidence type="ECO:0000259" key="1">
    <source>
        <dbReference type="Pfam" id="PF12728"/>
    </source>
</evidence>
<protein>
    <submittedName>
        <fullName evidence="2">Helix-turn-helix domain-containing protein</fullName>
    </submittedName>
</protein>
<gene>
    <name evidence="2" type="ORF">FXN61_42020</name>
</gene>
<comment type="caution">
    <text evidence="2">The sequence shown here is derived from an EMBL/GenBank/DDBJ whole genome shotgun (WGS) entry which is preliminary data.</text>
</comment>
<dbReference type="InterPro" id="IPR041657">
    <property type="entry name" value="HTH_17"/>
</dbReference>
<dbReference type="NCBIfam" id="TIGR01764">
    <property type="entry name" value="excise"/>
    <property type="match status" value="1"/>
</dbReference>
<dbReference type="Pfam" id="PF12728">
    <property type="entry name" value="HTH_17"/>
    <property type="match status" value="1"/>
</dbReference>
<sequence length="66" mass="7163">MTEQQPALISVPAAAELLGISRASAYRYADAGQLPGVRRFGRRVYVVRARLEAFLASDQQLDAEAA</sequence>
<dbReference type="InterPro" id="IPR010093">
    <property type="entry name" value="SinI_DNA-bd"/>
</dbReference>
<reference evidence="2 3" key="1">
    <citation type="submission" date="2019-08" db="EMBL/GenBank/DDBJ databases">
        <title>Lentzea from Indian Himalayas.</title>
        <authorList>
            <person name="Mandal S."/>
            <person name="Mallick Gupta A."/>
            <person name="Maiti P.K."/>
            <person name="Sarkar J."/>
            <person name="Mandal S."/>
        </authorList>
    </citation>
    <scope>NUCLEOTIDE SEQUENCE [LARGE SCALE GENOMIC DNA]</scope>
    <source>
        <strain evidence="2 3">PSKA42</strain>
    </source>
</reference>
<dbReference type="RefSeq" id="WP_167979560.1">
    <property type="nucleotide sequence ID" value="NZ_VSRL01000300.1"/>
</dbReference>
<dbReference type="InterPro" id="IPR009061">
    <property type="entry name" value="DNA-bd_dom_put_sf"/>
</dbReference>
<dbReference type="SUPFAM" id="SSF46955">
    <property type="entry name" value="Putative DNA-binding domain"/>
    <property type="match status" value="1"/>
</dbReference>
<dbReference type="EMBL" id="VSRL01000300">
    <property type="protein sequence ID" value="NKE62952.1"/>
    <property type="molecule type" value="Genomic_DNA"/>
</dbReference>